<evidence type="ECO:0000313" key="1">
    <source>
        <dbReference type="EMBL" id="MCR1822429.1"/>
    </source>
</evidence>
<dbReference type="Pfam" id="PF09388">
    <property type="entry name" value="SpoOE-like"/>
    <property type="match status" value="1"/>
</dbReference>
<dbReference type="InterPro" id="IPR037208">
    <property type="entry name" value="Spo0E-like_sf"/>
</dbReference>
<evidence type="ECO:0000313" key="2">
    <source>
        <dbReference type="Proteomes" id="UP001140817"/>
    </source>
</evidence>
<dbReference type="InterPro" id="IPR018540">
    <property type="entry name" value="Spo0E-like"/>
</dbReference>
<dbReference type="Gene3D" id="4.10.280.10">
    <property type="entry name" value="Helix-loop-helix DNA-binding domain"/>
    <property type="match status" value="1"/>
</dbReference>
<dbReference type="SUPFAM" id="SSF140500">
    <property type="entry name" value="BAS1536-like"/>
    <property type="match status" value="1"/>
</dbReference>
<sequence>MIEEFKNLLNNLCEEFGTNNEVVLKVSQHVDELIVLEQRKRLSEIKGN</sequence>
<dbReference type="Proteomes" id="UP001140817">
    <property type="component" value="Unassembled WGS sequence"/>
</dbReference>
<name>A0A9X2M9M8_9FIRM</name>
<dbReference type="GO" id="GO:0046983">
    <property type="term" value="F:protein dimerization activity"/>
    <property type="evidence" value="ECO:0007669"/>
    <property type="project" value="InterPro"/>
</dbReference>
<gene>
    <name evidence="1" type="ORF">NSA58_06485</name>
</gene>
<comment type="caution">
    <text evidence="1">The sequence shown here is derived from an EMBL/GenBank/DDBJ whole genome shotgun (WGS) entry which is preliminary data.</text>
</comment>
<dbReference type="AlphaFoldDB" id="A0A9X2M9M8"/>
<dbReference type="RefSeq" id="WP_257560286.1">
    <property type="nucleotide sequence ID" value="NZ_JANKBY010000055.1"/>
</dbReference>
<accession>A0A9X2M9M8</accession>
<keyword evidence="2" id="KW-1185">Reference proteome</keyword>
<proteinExistence type="predicted"/>
<dbReference type="GO" id="GO:0043937">
    <property type="term" value="P:regulation of sporulation"/>
    <property type="evidence" value="ECO:0007669"/>
    <property type="project" value="InterPro"/>
</dbReference>
<dbReference type="InterPro" id="IPR036638">
    <property type="entry name" value="HLH_DNA-bd_sf"/>
</dbReference>
<reference evidence="1" key="1">
    <citation type="submission" date="2022-07" db="EMBL/GenBank/DDBJ databases">
        <title>Enhanced cultured diversity of the mouse gut microbiota enables custom-made synthetic communities.</title>
        <authorList>
            <person name="Afrizal A."/>
        </authorList>
    </citation>
    <scope>NUCLEOTIDE SEQUENCE</scope>
    <source>
        <strain evidence="1">DSM 29186</strain>
    </source>
</reference>
<dbReference type="EMBL" id="JANKBY010000055">
    <property type="protein sequence ID" value="MCR1822429.1"/>
    <property type="molecule type" value="Genomic_DNA"/>
</dbReference>
<organism evidence="1 2">
    <name type="scientific">Terrisporobacter muris</name>
    <dbReference type="NCBI Taxonomy" id="2963284"/>
    <lineage>
        <taxon>Bacteria</taxon>
        <taxon>Bacillati</taxon>
        <taxon>Bacillota</taxon>
        <taxon>Clostridia</taxon>
        <taxon>Peptostreptococcales</taxon>
        <taxon>Peptostreptococcaceae</taxon>
        <taxon>Terrisporobacter</taxon>
    </lineage>
</organism>
<protein>
    <submittedName>
        <fullName evidence="1">Aspartyl-phosphate phosphatase Spo0E family protein</fullName>
    </submittedName>
</protein>